<dbReference type="GeneID" id="93372387"/>
<organism evidence="2 3">
    <name type="scientific">Nocardia seriolae</name>
    <dbReference type="NCBI Taxonomy" id="37332"/>
    <lineage>
        <taxon>Bacteria</taxon>
        <taxon>Bacillati</taxon>
        <taxon>Actinomycetota</taxon>
        <taxon>Actinomycetes</taxon>
        <taxon>Mycobacteriales</taxon>
        <taxon>Nocardiaceae</taxon>
        <taxon>Nocardia</taxon>
    </lineage>
</organism>
<evidence type="ECO:0000313" key="1">
    <source>
        <dbReference type="EMBL" id="APB01695.1"/>
    </source>
</evidence>
<evidence type="ECO:0000313" key="3">
    <source>
        <dbReference type="Proteomes" id="UP000037179"/>
    </source>
</evidence>
<gene>
    <name evidence="1" type="ORF">NS506_07676</name>
    <name evidence="2" type="ORF">NSK11_contig00005-0003</name>
</gene>
<dbReference type="AlphaFoldDB" id="A0A0B8MZ57"/>
<dbReference type="KEGG" id="nsr:NS506_07676"/>
<reference evidence="1 4" key="3">
    <citation type="submission" date="2016-10" db="EMBL/GenBank/DDBJ databases">
        <title>Genome sequence of Nocardia seriolae strain EM150506, isolated from Anguila japonica.</title>
        <authorList>
            <person name="Han H.-J."/>
        </authorList>
    </citation>
    <scope>NUCLEOTIDE SEQUENCE [LARGE SCALE GENOMIC DNA]</scope>
    <source>
        <strain evidence="1 4">EM150506</strain>
    </source>
</reference>
<protein>
    <submittedName>
        <fullName evidence="2">Prephenate dehydrogenase</fullName>
    </submittedName>
</protein>
<dbReference type="OrthoDB" id="4571303at2"/>
<evidence type="ECO:0000313" key="4">
    <source>
        <dbReference type="Proteomes" id="UP000180166"/>
    </source>
</evidence>
<reference evidence="2 3" key="2">
    <citation type="journal article" date="2016" name="Genome Announc.">
        <title>Draft Genome Sequence of Erythromycin- and Oxytetracycline-Sensitive Nocardia seriolae Strain U-1 (NBRC 110359).</title>
        <authorList>
            <person name="Imajoh M."/>
            <person name="Sukeda M."/>
            <person name="Shimizu M."/>
            <person name="Yamane J."/>
            <person name="Ohnishi K."/>
            <person name="Oshima S."/>
        </authorList>
    </citation>
    <scope>NUCLEOTIDE SEQUENCE [LARGE SCALE GENOMIC DNA]</scope>
    <source>
        <strain evidence="2 3">U-1</strain>
    </source>
</reference>
<dbReference type="Proteomes" id="UP000180166">
    <property type="component" value="Chromosome"/>
</dbReference>
<dbReference type="EMBL" id="CP017839">
    <property type="protein sequence ID" value="APB01695.1"/>
    <property type="molecule type" value="Genomic_DNA"/>
</dbReference>
<accession>A0A0B8MZ57</accession>
<evidence type="ECO:0000313" key="2">
    <source>
        <dbReference type="EMBL" id="GAP26275.1"/>
    </source>
</evidence>
<dbReference type="EMBL" id="BBYQ01000005">
    <property type="protein sequence ID" value="GAP26275.1"/>
    <property type="molecule type" value="Genomic_DNA"/>
</dbReference>
<name>A0A0B8MZ57_9NOCA</name>
<dbReference type="Proteomes" id="UP000037179">
    <property type="component" value="Unassembled WGS sequence"/>
</dbReference>
<dbReference type="RefSeq" id="WP_033091359.1">
    <property type="nucleotide sequence ID" value="NZ_AP017900.1"/>
</dbReference>
<keyword evidence="3" id="KW-1185">Reference proteome</keyword>
<reference evidence="3" key="1">
    <citation type="submission" date="2015-07" db="EMBL/GenBank/DDBJ databases">
        <title>Nocardia seriolae U-1 whole genome shotgun sequence.</title>
        <authorList>
            <person name="Imajoh M."/>
            <person name="Fukumoto Y."/>
            <person name="Sukeda M."/>
            <person name="Yamane J."/>
            <person name="Yamasaki K."/>
            <person name="Shimizu M."/>
            <person name="Ohnishi K."/>
            <person name="Oshima S."/>
        </authorList>
    </citation>
    <scope>NUCLEOTIDE SEQUENCE [LARGE SCALE GENOMIC DNA]</scope>
    <source>
        <strain evidence="3">U-1</strain>
    </source>
</reference>
<sequence>MIEYLDEKCCGQPMVKIPARPADAPFEYLMHCYECGHYEPWDVDEDPTTGDGQPAGGPAVRGSGYQWCGCRDCFDTVVGTVGTLTLCDGCAEAGCEIQDGECQREDAYGN</sequence>
<proteinExistence type="predicted"/>